<dbReference type="InterPro" id="IPR019587">
    <property type="entry name" value="Polyketide_cyclase/dehydratase"/>
</dbReference>
<comment type="caution">
    <text evidence="1">The sequence shown here is derived from an EMBL/GenBank/DDBJ whole genome shotgun (WGS) entry which is preliminary data.</text>
</comment>
<evidence type="ECO:0000313" key="1">
    <source>
        <dbReference type="EMBL" id="MET3682761.1"/>
    </source>
</evidence>
<evidence type="ECO:0000313" key="2">
    <source>
        <dbReference type="Proteomes" id="UP001549167"/>
    </source>
</evidence>
<name>A0ABV2KT48_9BACI</name>
<reference evidence="1 2" key="1">
    <citation type="submission" date="2024-06" db="EMBL/GenBank/DDBJ databases">
        <title>Genomic Encyclopedia of Type Strains, Phase IV (KMG-IV): sequencing the most valuable type-strain genomes for metagenomic binning, comparative biology and taxonomic classification.</title>
        <authorList>
            <person name="Goeker M."/>
        </authorList>
    </citation>
    <scope>NUCLEOTIDE SEQUENCE [LARGE SCALE GENOMIC DNA]</scope>
    <source>
        <strain evidence="1 2">DSM 23520</strain>
    </source>
</reference>
<dbReference type="RefSeq" id="WP_354219372.1">
    <property type="nucleotide sequence ID" value="NZ_JBEPMX010000003.1"/>
</dbReference>
<sequence length="144" mass="16702">MDFSREVVIDAPVDDVFQVVTKYEYIERVSHIVDVDLGDADDLAAGDTISETRQVRQNKVESTWHIDDMKESKLFVVSSEQNQLHLTYRYDFAEVEEGARVTLSVSIQTRGLRNKLMKPFIKKIIEGEDGEQLQYIKQYIEDIK</sequence>
<dbReference type="InterPro" id="IPR023393">
    <property type="entry name" value="START-like_dom_sf"/>
</dbReference>
<accession>A0ABV2KT48</accession>
<organism evidence="1 2">
    <name type="scientific">Alkalibacillus flavidus</name>
    <dbReference type="NCBI Taxonomy" id="546021"/>
    <lineage>
        <taxon>Bacteria</taxon>
        <taxon>Bacillati</taxon>
        <taxon>Bacillota</taxon>
        <taxon>Bacilli</taxon>
        <taxon>Bacillales</taxon>
        <taxon>Bacillaceae</taxon>
        <taxon>Alkalibacillus</taxon>
    </lineage>
</organism>
<dbReference type="Proteomes" id="UP001549167">
    <property type="component" value="Unassembled WGS sequence"/>
</dbReference>
<protein>
    <recommendedName>
        <fullName evidence="3">Polyketide cyclase / dehydrase and lipid transport</fullName>
    </recommendedName>
</protein>
<dbReference type="EMBL" id="JBEPMX010000003">
    <property type="protein sequence ID" value="MET3682761.1"/>
    <property type="molecule type" value="Genomic_DNA"/>
</dbReference>
<proteinExistence type="predicted"/>
<evidence type="ECO:0008006" key="3">
    <source>
        <dbReference type="Google" id="ProtNLM"/>
    </source>
</evidence>
<dbReference type="SUPFAM" id="SSF55961">
    <property type="entry name" value="Bet v1-like"/>
    <property type="match status" value="1"/>
</dbReference>
<dbReference type="Pfam" id="PF10604">
    <property type="entry name" value="Polyketide_cyc2"/>
    <property type="match status" value="1"/>
</dbReference>
<dbReference type="Gene3D" id="3.30.530.20">
    <property type="match status" value="1"/>
</dbReference>
<gene>
    <name evidence="1" type="ORF">ABID56_000851</name>
</gene>
<keyword evidence="2" id="KW-1185">Reference proteome</keyword>